<dbReference type="RefSeq" id="WP_011218528.1">
    <property type="nucleotide sequence ID" value="NC_006370.1"/>
</dbReference>
<dbReference type="AlphaFoldDB" id="Q6LR55"/>
<dbReference type="EMBL" id="CR378669">
    <property type="protein sequence ID" value="CAG20221.1"/>
    <property type="molecule type" value="Genomic_DNA"/>
</dbReference>
<name>Q6LR55_PHOPR</name>
<dbReference type="KEGG" id="ppr:PBPRA1816"/>
<dbReference type="eggNOG" id="ENOG5033MJX">
    <property type="taxonomic scope" value="Bacteria"/>
</dbReference>
<accession>Q6LR55</accession>
<evidence type="ECO:0000313" key="1">
    <source>
        <dbReference type="EMBL" id="CAG20221.1"/>
    </source>
</evidence>
<organism evidence="1 2">
    <name type="scientific">Photobacterium profundum (strain SS9)</name>
    <dbReference type="NCBI Taxonomy" id="298386"/>
    <lineage>
        <taxon>Bacteria</taxon>
        <taxon>Pseudomonadati</taxon>
        <taxon>Pseudomonadota</taxon>
        <taxon>Gammaproteobacteria</taxon>
        <taxon>Vibrionales</taxon>
        <taxon>Vibrionaceae</taxon>
        <taxon>Photobacterium</taxon>
    </lineage>
</organism>
<reference evidence="2" key="1">
    <citation type="journal article" date="2005" name="Science">
        <title>Life at depth: Photobacterium profundum genome sequence and expression analysis.</title>
        <authorList>
            <person name="Vezzi A."/>
            <person name="Campanaro S."/>
            <person name="D'Angelo M."/>
            <person name="Simonato F."/>
            <person name="Vitulo N."/>
            <person name="Lauro F.M."/>
            <person name="Cestaro A."/>
            <person name="Malacrida G."/>
            <person name="Simionati B."/>
            <person name="Cannata N."/>
            <person name="Romualdi C."/>
            <person name="Bartlett D.H."/>
            <person name="Valle G."/>
        </authorList>
    </citation>
    <scope>NUCLEOTIDE SEQUENCE [LARGE SCALE GENOMIC DNA]</scope>
    <source>
        <strain evidence="2">ATCC BAA-1253 / SS9</strain>
    </source>
</reference>
<keyword evidence="2" id="KW-1185">Reference proteome</keyword>
<proteinExistence type="predicted"/>
<evidence type="ECO:0008006" key="3">
    <source>
        <dbReference type="Google" id="ProtNLM"/>
    </source>
</evidence>
<gene>
    <name evidence="1" type="ordered locus">PBPRA1816</name>
</gene>
<dbReference type="HOGENOM" id="CLU_163902_1_0_6"/>
<dbReference type="Pfam" id="PF15933">
    <property type="entry name" value="RnlB_antitoxin"/>
    <property type="match status" value="1"/>
</dbReference>
<sequence>MNYHLRSLGNKLVVSSVCYESPLRNLPELAKQIQSFDFHGEVVFDLLCVNGMSRNRFVSMFFDSSFNRSSKKPLTSDELECAQSDFYRKNPDYLYSSVLHEEQISSFLNS</sequence>
<evidence type="ECO:0000313" key="2">
    <source>
        <dbReference type="Proteomes" id="UP000000593"/>
    </source>
</evidence>
<protein>
    <recommendedName>
        <fullName evidence="3">Antitoxin to toxin RNase LS or RnlA</fullName>
    </recommendedName>
</protein>
<dbReference type="InterPro" id="IPR031834">
    <property type="entry name" value="RnlB/LsoB_antitoxin"/>
</dbReference>
<dbReference type="Proteomes" id="UP000000593">
    <property type="component" value="Chromosome 1"/>
</dbReference>